<evidence type="ECO:0000259" key="3">
    <source>
        <dbReference type="PROSITE" id="PS50112"/>
    </source>
</evidence>
<feature type="transmembrane region" description="Helical" evidence="2">
    <location>
        <begin position="34"/>
        <end position="53"/>
    </location>
</feature>
<keyword evidence="2" id="KW-0812">Transmembrane</keyword>
<name>A0A8S1MDN6_PARPR</name>
<comment type="caution">
    <text evidence="4">The sequence shown here is derived from an EMBL/GenBank/DDBJ whole genome shotgun (WGS) entry which is preliminary data.</text>
</comment>
<dbReference type="InterPro" id="IPR057352">
    <property type="entry name" value="TPR_TmcB/C"/>
</dbReference>
<dbReference type="PROSITE" id="PS50112">
    <property type="entry name" value="PAS"/>
    <property type="match status" value="1"/>
</dbReference>
<dbReference type="InterPro" id="IPR000014">
    <property type="entry name" value="PAS"/>
</dbReference>
<feature type="transmembrane region" description="Helical" evidence="2">
    <location>
        <begin position="179"/>
        <end position="201"/>
    </location>
</feature>
<feature type="transmembrane region" description="Helical" evidence="2">
    <location>
        <begin position="275"/>
        <end position="295"/>
    </location>
</feature>
<feature type="region of interest" description="Disordered" evidence="1">
    <location>
        <begin position="957"/>
        <end position="976"/>
    </location>
</feature>
<feature type="transmembrane region" description="Helical" evidence="2">
    <location>
        <begin position="1004"/>
        <end position="1030"/>
    </location>
</feature>
<feature type="transmembrane region" description="Helical" evidence="2">
    <location>
        <begin position="1209"/>
        <end position="1230"/>
    </location>
</feature>
<feature type="domain" description="PAS" evidence="3">
    <location>
        <begin position="599"/>
        <end position="656"/>
    </location>
</feature>
<keyword evidence="2" id="KW-0472">Membrane</keyword>
<keyword evidence="5" id="KW-1185">Reference proteome</keyword>
<gene>
    <name evidence="4" type="ORF">PPRIM_AZ9-3.1.T0560094</name>
</gene>
<feature type="transmembrane region" description="Helical" evidence="2">
    <location>
        <begin position="127"/>
        <end position="153"/>
    </location>
</feature>
<evidence type="ECO:0000313" key="5">
    <source>
        <dbReference type="Proteomes" id="UP000688137"/>
    </source>
</evidence>
<keyword evidence="2" id="KW-1133">Transmembrane helix</keyword>
<dbReference type="EMBL" id="CAJJDM010000057">
    <property type="protein sequence ID" value="CAD8076411.1"/>
    <property type="molecule type" value="Genomic_DNA"/>
</dbReference>
<feature type="transmembrane region" description="Helical" evidence="2">
    <location>
        <begin position="222"/>
        <end position="238"/>
    </location>
</feature>
<dbReference type="PANTHER" id="PTHR31600:SF2">
    <property type="entry name" value="GAMETE ENRICHED GENE 10 PROTEIN-RELATED"/>
    <property type="match status" value="1"/>
</dbReference>
<evidence type="ECO:0000256" key="2">
    <source>
        <dbReference type="SAM" id="Phobius"/>
    </source>
</evidence>
<feature type="transmembrane region" description="Helical" evidence="2">
    <location>
        <begin position="1540"/>
        <end position="1560"/>
    </location>
</feature>
<feature type="transmembrane region" description="Helical" evidence="2">
    <location>
        <begin position="1312"/>
        <end position="1331"/>
    </location>
</feature>
<dbReference type="PANTHER" id="PTHR31600">
    <property type="entry name" value="TINY MACROCYSTS PROTEIN B-RELATED"/>
    <property type="match status" value="1"/>
</dbReference>
<sequence length="1602" mass="189066">MEAESEVLKKLINNTKYKLFNVVYLILKRHKYPLNVAIISTIIQMAQLLYFSFQEQIRYVWCSEDSTKWVNYILEFFTLMKYTKNTSFTIYLIVFYLCVGIVQITVILIVTLAVLEYNHTATSIPIQILRVTLAILMTIGFEPISRILMGYLACKPNDKGILMMRYIEDQQCWVSEYELHAVIAILTFAEYLLVVLIFAQICIESKEVEQSALAQRRGQTMLYYYLFIIVSLVAYSTMQEPKYTLIVILFQLVTSYTLFYSVNKHTPFYNTKIQRIWSITAGINFWTQFMLLYAYVLEGKFLQKTFIIWIFGVPFIFAILAMKELSYVDLVTACMKSTQNGIETVEICTYILALNTQSETNQKSQILLAGYIEFHKQSCDKLDCVLLSNHKKKNKTVNVFKDRKQQIVLLVNQTYLEGLEQFPECADLKISYAYFLLDKMQLKQQALNQLNLAENCDPSFDQQFFIYRYKRIIEEQIQKQQQSNNNNKKKLDIVTEKNLKSEIKNIHYLIEDSCMEYLYFWSQLQEEVPNLKILHEHGQKIIKSVDKVEQQWNKILEIDPYEINTYRILSKYYEMIVHDEQIALDLLLQMIKKQKYNTRENEYFEDLSSSGDPLIVMSVSVGHPTVILNVNKAAYSLLGFSKTDLINRNIDVILPSIYVDYHLQLVDFIFDKQSVDINQINQFQERLMMLKNKQNYIIPCYSQSQIINTINGFIMTSRLRQDIHYKPKCHILIDIHGRILNVSSSCMQILKLDQKFLHLKEFNISKFFPELLLNREDYLSKQTLIHFQLQCTSSRGSQSKDDAVNSFDEIEDKIFNCSLYLVETPYANQNDDVYQVYGYVVKLEQYNTEIINYPLLIKNKKINKVFKFYVATKTYQLENTDPDYTNNESLIDKSIIWEEPQKLYLFTQHSNTSSKKQYSQSKHSLLKQRVYGVDIKTMRYFDNQIIEIEEDLMEESEFSQKKQNGEDENENELDKQTKIEQRSLQINSRIGLIKVINNSKLPLIMLKLSICISLLFLSVLIISIIMFILINQTQGNIVQALNLLIANNLRLCSFIKMQSNLQDLKFTNFQILPYTQETVQGLFESINRQELAAELNLTMDYQIILQNEEISMNGDYVQYQNAFKTTKITMKQVTGESQSFLFEEVIQQLISKAISLNSSNLNTFNDFNQDYYYFNENLFNSVLLNQHLAQDYYYYNIIYQTDQLDQLQIYFSLTQLFLIIFTYFIIQIFLNKHQNYLREILSLFMELDEKTIKTYVKNAQDFLTAIRLADDKQLDEIEEEQEIEQDHFDLSSFNKKKKKKQNFSTKEIKKNIIYVSMILICYAFFFIYIFITSNTIISQTEQLTPLLNITSIAASQYSLIDNIMREAFWNQSKVILNLNSFTALSYMQNVLYEMDAESHQLNQQNSAILDEEYKEAFNQIYILNPCLILDEGDNQQSVCSQFYNEILLQGLSLGVTKFLENIKYYLSLYKAYDTQYQYTNLPYDLSIDPQLNYTYNLLNQDDLNSNRIFSKVYMKPLQIHLTNILQSSLNRHFEELKLQFVSTFLSFLLLSIVLYFLMWIPRLQKNQKEIFQNRIMISFIPIKKLDQIEPIKNYIKKYQQQE</sequence>
<dbReference type="OMA" id="AQICIES"/>
<dbReference type="Proteomes" id="UP000688137">
    <property type="component" value="Unassembled WGS sequence"/>
</dbReference>
<feature type="transmembrane region" description="Helical" evidence="2">
    <location>
        <begin position="301"/>
        <end position="321"/>
    </location>
</feature>
<organism evidence="4 5">
    <name type="scientific">Paramecium primaurelia</name>
    <dbReference type="NCBI Taxonomy" id="5886"/>
    <lineage>
        <taxon>Eukaryota</taxon>
        <taxon>Sar</taxon>
        <taxon>Alveolata</taxon>
        <taxon>Ciliophora</taxon>
        <taxon>Intramacronucleata</taxon>
        <taxon>Oligohymenophorea</taxon>
        <taxon>Peniculida</taxon>
        <taxon>Parameciidae</taxon>
        <taxon>Paramecium</taxon>
    </lineage>
</organism>
<dbReference type="Pfam" id="PF25474">
    <property type="entry name" value="TPR_TmcB"/>
    <property type="match status" value="1"/>
</dbReference>
<dbReference type="InterPro" id="IPR052994">
    <property type="entry name" value="Tiny_macrocysts_regulators"/>
</dbReference>
<protein>
    <recommendedName>
        <fullName evidence="3">PAS domain-containing protein</fullName>
    </recommendedName>
</protein>
<feature type="transmembrane region" description="Helical" evidence="2">
    <location>
        <begin position="88"/>
        <end position="115"/>
    </location>
</feature>
<reference evidence="4" key="1">
    <citation type="submission" date="2021-01" db="EMBL/GenBank/DDBJ databases">
        <authorList>
            <consortium name="Genoscope - CEA"/>
            <person name="William W."/>
        </authorList>
    </citation>
    <scope>NUCLEOTIDE SEQUENCE</scope>
</reference>
<proteinExistence type="predicted"/>
<accession>A0A8S1MDN6</accession>
<feature type="transmembrane region" description="Helical" evidence="2">
    <location>
        <begin position="244"/>
        <end position="263"/>
    </location>
</feature>
<evidence type="ECO:0000313" key="4">
    <source>
        <dbReference type="EMBL" id="CAD8076411.1"/>
    </source>
</evidence>
<evidence type="ECO:0000256" key="1">
    <source>
        <dbReference type="SAM" id="MobiDB-lite"/>
    </source>
</evidence>